<evidence type="ECO:0000256" key="4">
    <source>
        <dbReference type="ARBA" id="ARBA00023136"/>
    </source>
</evidence>
<evidence type="ECO:0000313" key="5">
    <source>
        <dbReference type="EMBL" id="GFF12043.1"/>
    </source>
</evidence>
<keyword evidence="3" id="KW-1133">Transmembrane helix</keyword>
<accession>A0A5M3Z095</accession>
<keyword evidence="4" id="KW-0472">Membrane</keyword>
<dbReference type="EMBL" id="BLJY01000001">
    <property type="protein sequence ID" value="GFF12043.1"/>
    <property type="molecule type" value="Genomic_DNA"/>
</dbReference>
<comment type="subcellular location">
    <subcellularLocation>
        <location evidence="1">Membrane</location>
    </subcellularLocation>
</comment>
<dbReference type="InterPro" id="IPR050307">
    <property type="entry name" value="Sterol_Desaturase_Related"/>
</dbReference>
<keyword evidence="2" id="KW-0812">Transmembrane</keyword>
<organism evidence="5 6">
    <name type="scientific">Aspergillus terreus</name>
    <dbReference type="NCBI Taxonomy" id="33178"/>
    <lineage>
        <taxon>Eukaryota</taxon>
        <taxon>Fungi</taxon>
        <taxon>Dikarya</taxon>
        <taxon>Ascomycota</taxon>
        <taxon>Pezizomycotina</taxon>
        <taxon>Eurotiomycetes</taxon>
        <taxon>Eurotiomycetidae</taxon>
        <taxon>Eurotiales</taxon>
        <taxon>Aspergillaceae</taxon>
        <taxon>Aspergillus</taxon>
        <taxon>Aspergillus subgen. Circumdati</taxon>
    </lineage>
</organism>
<evidence type="ECO:0000256" key="3">
    <source>
        <dbReference type="ARBA" id="ARBA00022989"/>
    </source>
</evidence>
<dbReference type="GO" id="GO:0008610">
    <property type="term" value="P:lipid biosynthetic process"/>
    <property type="evidence" value="ECO:0007669"/>
    <property type="project" value="InterPro"/>
</dbReference>
<dbReference type="InterPro" id="IPR006694">
    <property type="entry name" value="Fatty_acid_hydroxylase"/>
</dbReference>
<proteinExistence type="predicted"/>
<comment type="caution">
    <text evidence="5">The sequence shown here is derived from an EMBL/GenBank/DDBJ whole genome shotgun (WGS) entry which is preliminary data.</text>
</comment>
<dbReference type="AlphaFoldDB" id="A0A5M3Z095"/>
<dbReference type="Proteomes" id="UP000452235">
    <property type="component" value="Unassembled WGS sequence"/>
</dbReference>
<keyword evidence="6" id="KW-1185">Reference proteome</keyword>
<dbReference type="GO" id="GO:0016491">
    <property type="term" value="F:oxidoreductase activity"/>
    <property type="evidence" value="ECO:0007669"/>
    <property type="project" value="InterPro"/>
</dbReference>
<evidence type="ECO:0000256" key="1">
    <source>
        <dbReference type="ARBA" id="ARBA00004370"/>
    </source>
</evidence>
<reference evidence="5 6" key="1">
    <citation type="submission" date="2020-01" db="EMBL/GenBank/DDBJ databases">
        <title>Aspergillus terreus IFO 6365 whole genome shotgun sequence.</title>
        <authorList>
            <person name="Kanamasa S."/>
            <person name="Takahashi H."/>
        </authorList>
    </citation>
    <scope>NUCLEOTIDE SEQUENCE [LARGE SCALE GENOMIC DNA]</scope>
    <source>
        <strain evidence="5 6">IFO 6365</strain>
    </source>
</reference>
<name>A0A5M3Z095_ASPTE</name>
<dbReference type="OrthoDB" id="408954at2759"/>
<dbReference type="Pfam" id="PF04116">
    <property type="entry name" value="FA_hydroxylase"/>
    <property type="match status" value="1"/>
</dbReference>
<evidence type="ECO:0000313" key="6">
    <source>
        <dbReference type="Proteomes" id="UP000452235"/>
    </source>
</evidence>
<evidence type="ECO:0000256" key="2">
    <source>
        <dbReference type="ARBA" id="ARBA00022692"/>
    </source>
</evidence>
<protein>
    <submittedName>
        <fullName evidence="5">Sphinganine hydroxylase Sur2</fullName>
    </submittedName>
</protein>
<dbReference type="GO" id="GO:0005506">
    <property type="term" value="F:iron ion binding"/>
    <property type="evidence" value="ECO:0007669"/>
    <property type="project" value="InterPro"/>
</dbReference>
<dbReference type="VEuPathDB" id="FungiDB:ATEG_08170"/>
<gene>
    <name evidence="5" type="ORF">ATEIFO6365_0001026600</name>
</gene>
<dbReference type="GO" id="GO:0016020">
    <property type="term" value="C:membrane"/>
    <property type="evidence" value="ECO:0007669"/>
    <property type="project" value="UniProtKB-SubCell"/>
</dbReference>
<sequence>MASSNTTIDMGEWLPPLPSYTLTPRPSLIPNIPDELLKTFMVPTLYWISSGFFHLIDSLDLFPQYRLHVPEELETRNRVTLWQCIRQLLIQQAMQISLGLWVALKQPTMPVDYIGKEDYDIAVWAQSLRQAQRIIPSLLAVLGVDSLSLATKLPASHSLSGLLSGGKYPWLTQTIMLDDTLQSVPAFAQWELFLAKLIYWVISPAIRMFIAIAAIDFWQYAVHRILHTNKWLYSRVHAVHHRLYVPFAFGALYNHPVEGFLLDTVGAVIAQALVKQSIRERMFFYSLTTVKTVDDHSGYAFPFDPLQKLTSNNTIFHDIHHQSWGIKHNFSQPFLIFWDRYLGTEWKGDTTKLYEKSVERAKAEVRERRQQTKEL</sequence>
<dbReference type="PANTHER" id="PTHR11863">
    <property type="entry name" value="STEROL DESATURASE"/>
    <property type="match status" value="1"/>
</dbReference>